<dbReference type="PATRIC" id="fig|1423772.3.peg.1103"/>
<dbReference type="Proteomes" id="UP000051612">
    <property type="component" value="Unassembled WGS sequence"/>
</dbReference>
<dbReference type="Pfam" id="PF12822">
    <property type="entry name" value="ECF_trnsprt"/>
    <property type="match status" value="1"/>
</dbReference>
<dbReference type="InterPro" id="IPR024529">
    <property type="entry name" value="ECF_trnsprt_substrate-spec"/>
</dbReference>
<evidence type="ECO:0000313" key="2">
    <source>
        <dbReference type="EMBL" id="KRM73432.1"/>
    </source>
</evidence>
<keyword evidence="1" id="KW-1133">Transmembrane helix</keyword>
<dbReference type="EMBL" id="AYYN01000143">
    <property type="protein sequence ID" value="KRM73432.1"/>
    <property type="molecule type" value="Genomic_DNA"/>
</dbReference>
<name>A0A0R2B1S9_9LACO</name>
<reference evidence="2 3" key="1">
    <citation type="journal article" date="2015" name="Genome Announc.">
        <title>Expanding the biotechnology potential of lactobacilli through comparative genomics of 213 strains and associated genera.</title>
        <authorList>
            <person name="Sun Z."/>
            <person name="Harris H.M."/>
            <person name="McCann A."/>
            <person name="Guo C."/>
            <person name="Argimon S."/>
            <person name="Zhang W."/>
            <person name="Yang X."/>
            <person name="Jeffery I.B."/>
            <person name="Cooney J.C."/>
            <person name="Kagawa T.F."/>
            <person name="Liu W."/>
            <person name="Song Y."/>
            <person name="Salvetti E."/>
            <person name="Wrobel A."/>
            <person name="Rasinkangas P."/>
            <person name="Parkhill J."/>
            <person name="Rea M.C."/>
            <person name="O'Sullivan O."/>
            <person name="Ritari J."/>
            <person name="Douillard F.P."/>
            <person name="Paul Ross R."/>
            <person name="Yang R."/>
            <person name="Briner A.E."/>
            <person name="Felis G.E."/>
            <person name="de Vos W.M."/>
            <person name="Barrangou R."/>
            <person name="Klaenhammer T.R."/>
            <person name="Caufield P.W."/>
            <person name="Cui Y."/>
            <person name="Zhang H."/>
            <person name="O'Toole P.W."/>
        </authorList>
    </citation>
    <scope>NUCLEOTIDE SEQUENCE [LARGE SCALE GENOMIC DNA]</scope>
    <source>
        <strain evidence="2 3">DSM 20452</strain>
    </source>
</reference>
<dbReference type="AlphaFoldDB" id="A0A0R2B1S9"/>
<feature type="transmembrane region" description="Helical" evidence="1">
    <location>
        <begin position="74"/>
        <end position="94"/>
    </location>
</feature>
<proteinExistence type="predicted"/>
<sequence>MMLKKMTPKTLTLCAFGIALNIVGSNLALFLHLPLYLDTLGTMLCAALLGPLLGMLVGASTALFVGLTTDVFSLYYSPIQLLIGAIVGLLFKYLRSPKNWQILSAAGVISLPGTLTSTAITYFLFNGITSSGSSMLVQLLSGLGLQKALAIFLVQLGTDYLDRLLTFYLVLLIVSALKKRQLFTA</sequence>
<dbReference type="Gene3D" id="1.10.1760.20">
    <property type="match status" value="1"/>
</dbReference>
<evidence type="ECO:0008006" key="4">
    <source>
        <dbReference type="Google" id="ProtNLM"/>
    </source>
</evidence>
<feature type="transmembrane region" description="Helical" evidence="1">
    <location>
        <begin position="100"/>
        <end position="124"/>
    </location>
</feature>
<feature type="transmembrane region" description="Helical" evidence="1">
    <location>
        <begin position="160"/>
        <end position="177"/>
    </location>
</feature>
<keyword evidence="1" id="KW-0812">Transmembrane</keyword>
<evidence type="ECO:0000256" key="1">
    <source>
        <dbReference type="SAM" id="Phobius"/>
    </source>
</evidence>
<keyword evidence="1" id="KW-0472">Membrane</keyword>
<comment type="caution">
    <text evidence="2">The sequence shown here is derived from an EMBL/GenBank/DDBJ whole genome shotgun (WGS) entry which is preliminary data.</text>
</comment>
<dbReference type="GO" id="GO:0022857">
    <property type="term" value="F:transmembrane transporter activity"/>
    <property type="evidence" value="ECO:0007669"/>
    <property type="project" value="InterPro"/>
</dbReference>
<protein>
    <recommendedName>
        <fullName evidence="4">Integral membrane protein</fullName>
    </recommendedName>
</protein>
<feature type="transmembrane region" description="Helical" evidence="1">
    <location>
        <begin position="40"/>
        <end position="67"/>
    </location>
</feature>
<evidence type="ECO:0000313" key="3">
    <source>
        <dbReference type="Proteomes" id="UP000051612"/>
    </source>
</evidence>
<accession>A0A0R2B1S9</accession>
<gene>
    <name evidence="2" type="ORF">FC48_GL001025</name>
</gene>
<organism evidence="2 3">
    <name type="scientific">Ligilactobacillus murinus DSM 20452 = NBRC 14221</name>
    <dbReference type="NCBI Taxonomy" id="1423772"/>
    <lineage>
        <taxon>Bacteria</taxon>
        <taxon>Bacillati</taxon>
        <taxon>Bacillota</taxon>
        <taxon>Bacilli</taxon>
        <taxon>Lactobacillales</taxon>
        <taxon>Lactobacillaceae</taxon>
        <taxon>Ligilactobacillus</taxon>
    </lineage>
</organism>